<dbReference type="AlphaFoldDB" id="A0A5C3NVU9"/>
<protein>
    <submittedName>
        <fullName evidence="1">Uncharacterized protein</fullName>
    </submittedName>
</protein>
<accession>A0A5C3NVU9</accession>
<evidence type="ECO:0000313" key="2">
    <source>
        <dbReference type="Proteomes" id="UP000308197"/>
    </source>
</evidence>
<evidence type="ECO:0000313" key="1">
    <source>
        <dbReference type="EMBL" id="TFK81596.1"/>
    </source>
</evidence>
<keyword evidence="2" id="KW-1185">Reference proteome</keyword>
<dbReference type="EMBL" id="ML211583">
    <property type="protein sequence ID" value="TFK81596.1"/>
    <property type="molecule type" value="Genomic_DNA"/>
</dbReference>
<organism evidence="1 2">
    <name type="scientific">Polyporus arcularius HHB13444</name>
    <dbReference type="NCBI Taxonomy" id="1314778"/>
    <lineage>
        <taxon>Eukaryota</taxon>
        <taxon>Fungi</taxon>
        <taxon>Dikarya</taxon>
        <taxon>Basidiomycota</taxon>
        <taxon>Agaricomycotina</taxon>
        <taxon>Agaricomycetes</taxon>
        <taxon>Polyporales</taxon>
        <taxon>Polyporaceae</taxon>
        <taxon>Polyporus</taxon>
    </lineage>
</organism>
<name>A0A5C3NVU9_9APHY</name>
<dbReference type="Proteomes" id="UP000308197">
    <property type="component" value="Unassembled WGS sequence"/>
</dbReference>
<gene>
    <name evidence="1" type="ORF">K466DRAFT_333677</name>
</gene>
<reference evidence="1 2" key="1">
    <citation type="journal article" date="2019" name="Nat. Ecol. Evol.">
        <title>Megaphylogeny resolves global patterns of mushroom evolution.</title>
        <authorList>
            <person name="Varga T."/>
            <person name="Krizsan K."/>
            <person name="Foldi C."/>
            <person name="Dima B."/>
            <person name="Sanchez-Garcia M."/>
            <person name="Sanchez-Ramirez S."/>
            <person name="Szollosi G.J."/>
            <person name="Szarkandi J.G."/>
            <person name="Papp V."/>
            <person name="Albert L."/>
            <person name="Andreopoulos W."/>
            <person name="Angelini C."/>
            <person name="Antonin V."/>
            <person name="Barry K.W."/>
            <person name="Bougher N.L."/>
            <person name="Buchanan P."/>
            <person name="Buyck B."/>
            <person name="Bense V."/>
            <person name="Catcheside P."/>
            <person name="Chovatia M."/>
            <person name="Cooper J."/>
            <person name="Damon W."/>
            <person name="Desjardin D."/>
            <person name="Finy P."/>
            <person name="Geml J."/>
            <person name="Haridas S."/>
            <person name="Hughes K."/>
            <person name="Justo A."/>
            <person name="Karasinski D."/>
            <person name="Kautmanova I."/>
            <person name="Kiss B."/>
            <person name="Kocsube S."/>
            <person name="Kotiranta H."/>
            <person name="LaButti K.M."/>
            <person name="Lechner B.E."/>
            <person name="Liimatainen K."/>
            <person name="Lipzen A."/>
            <person name="Lukacs Z."/>
            <person name="Mihaltcheva S."/>
            <person name="Morgado L.N."/>
            <person name="Niskanen T."/>
            <person name="Noordeloos M.E."/>
            <person name="Ohm R.A."/>
            <person name="Ortiz-Santana B."/>
            <person name="Ovrebo C."/>
            <person name="Racz N."/>
            <person name="Riley R."/>
            <person name="Savchenko A."/>
            <person name="Shiryaev A."/>
            <person name="Soop K."/>
            <person name="Spirin V."/>
            <person name="Szebenyi C."/>
            <person name="Tomsovsky M."/>
            <person name="Tulloss R.E."/>
            <person name="Uehling J."/>
            <person name="Grigoriev I.V."/>
            <person name="Vagvolgyi C."/>
            <person name="Papp T."/>
            <person name="Martin F.M."/>
            <person name="Miettinen O."/>
            <person name="Hibbett D.S."/>
            <person name="Nagy L.G."/>
        </authorList>
    </citation>
    <scope>NUCLEOTIDE SEQUENCE [LARGE SCALE GENOMIC DNA]</scope>
    <source>
        <strain evidence="1 2">HHB13444</strain>
    </source>
</reference>
<sequence>MRSAVRGAVCWLFRVASQQLGKRTAQTGYMLHMRRGRRPGARSRQTLHGFLGVPRDPLPGLRGRWAYHRAPRLTPCCAGSSDAPPRTAIQYHTASRGIRSGPFAQLDPRGYLPDSPSRWCECIAPLDTALRHVNGRMATPTSRPR</sequence>
<proteinExistence type="predicted"/>
<dbReference type="InParanoid" id="A0A5C3NVU9"/>